<dbReference type="PANTHER" id="PTHR34861:SF10">
    <property type="entry name" value="CYCLASE"/>
    <property type="match status" value="1"/>
</dbReference>
<evidence type="ECO:0000313" key="2">
    <source>
        <dbReference type="Proteomes" id="UP001595859"/>
    </source>
</evidence>
<keyword evidence="1" id="KW-0378">Hydrolase</keyword>
<keyword evidence="2" id="KW-1185">Reference proteome</keyword>
<dbReference type="InterPro" id="IPR037175">
    <property type="entry name" value="KFase_sf"/>
</dbReference>
<accession>A0ABV9RUZ8</accession>
<dbReference type="Proteomes" id="UP001595859">
    <property type="component" value="Unassembled WGS sequence"/>
</dbReference>
<comment type="caution">
    <text evidence="1">The sequence shown here is derived from an EMBL/GenBank/DDBJ whole genome shotgun (WGS) entry which is preliminary data.</text>
</comment>
<dbReference type="EMBL" id="JBHSIS010000002">
    <property type="protein sequence ID" value="MFC4852190.1"/>
    <property type="molecule type" value="Genomic_DNA"/>
</dbReference>
<dbReference type="PANTHER" id="PTHR34861">
    <property type="match status" value="1"/>
</dbReference>
<sequence>MTTQSTEALLDAVENGLTVHDLGRELRVGMPQSPNHPAFWHALPRRHGDVVRADGGSAANDMITMGTHVGTHIDAFAHVSHDGRLVDGSDAVEAGRGGKFVELGAHTIKPMVRRGVLLDVPAALGDPVGCAAGYEISPADLAAAEKQQGTAVRAGDVVLVRSGWGRLFDDPDPQVYQGRTTGVPGVSEAGATWLADKRVHAVGADTIAFERLAPGAGHASLPAHRVLLVERGVYIIEALNLEGIAAQGVHEFLFVLSPLPLFGATGSPVRPLAVVGA</sequence>
<protein>
    <submittedName>
        <fullName evidence="1">Cyclase family protein</fullName>
        <ecNumber evidence="1">3.5.-.-</ecNumber>
    </submittedName>
</protein>
<dbReference type="Pfam" id="PF04199">
    <property type="entry name" value="Cyclase"/>
    <property type="match status" value="1"/>
</dbReference>
<dbReference type="RefSeq" id="WP_378053676.1">
    <property type="nucleotide sequence ID" value="NZ_JBHSIS010000002.1"/>
</dbReference>
<dbReference type="SUPFAM" id="SSF102198">
    <property type="entry name" value="Putative cyclase"/>
    <property type="match status" value="1"/>
</dbReference>
<dbReference type="GO" id="GO:0016787">
    <property type="term" value="F:hydrolase activity"/>
    <property type="evidence" value="ECO:0007669"/>
    <property type="project" value="UniProtKB-KW"/>
</dbReference>
<dbReference type="Gene3D" id="3.50.30.50">
    <property type="entry name" value="Putative cyclase"/>
    <property type="match status" value="1"/>
</dbReference>
<evidence type="ECO:0000313" key="1">
    <source>
        <dbReference type="EMBL" id="MFC4852190.1"/>
    </source>
</evidence>
<dbReference type="EC" id="3.5.-.-" evidence="1"/>
<proteinExistence type="predicted"/>
<name>A0ABV9RUZ8_9PSEU</name>
<reference evidence="2" key="1">
    <citation type="journal article" date="2019" name="Int. J. Syst. Evol. Microbiol.">
        <title>The Global Catalogue of Microorganisms (GCM) 10K type strain sequencing project: providing services to taxonomists for standard genome sequencing and annotation.</title>
        <authorList>
            <consortium name="The Broad Institute Genomics Platform"/>
            <consortium name="The Broad Institute Genome Sequencing Center for Infectious Disease"/>
            <person name="Wu L."/>
            <person name="Ma J."/>
        </authorList>
    </citation>
    <scope>NUCLEOTIDE SEQUENCE [LARGE SCALE GENOMIC DNA]</scope>
    <source>
        <strain evidence="2">ZS-22-S1</strain>
    </source>
</reference>
<dbReference type="InterPro" id="IPR007325">
    <property type="entry name" value="KFase/CYL"/>
</dbReference>
<gene>
    <name evidence="1" type="ORF">ACFPCV_01650</name>
</gene>
<organism evidence="1 2">
    <name type="scientific">Actinophytocola glycyrrhizae</name>
    <dbReference type="NCBI Taxonomy" id="2044873"/>
    <lineage>
        <taxon>Bacteria</taxon>
        <taxon>Bacillati</taxon>
        <taxon>Actinomycetota</taxon>
        <taxon>Actinomycetes</taxon>
        <taxon>Pseudonocardiales</taxon>
        <taxon>Pseudonocardiaceae</taxon>
    </lineage>
</organism>